<reference evidence="1" key="1">
    <citation type="journal article" date="2015" name="Nature">
        <title>Complex archaea that bridge the gap between prokaryotes and eukaryotes.</title>
        <authorList>
            <person name="Spang A."/>
            <person name="Saw J.H."/>
            <person name="Jorgensen S.L."/>
            <person name="Zaremba-Niedzwiedzka K."/>
            <person name="Martijn J."/>
            <person name="Lind A.E."/>
            <person name="van Eijk R."/>
            <person name="Schleper C."/>
            <person name="Guy L."/>
            <person name="Ettema T.J."/>
        </authorList>
    </citation>
    <scope>NUCLEOTIDE SEQUENCE</scope>
</reference>
<sequence>MLSLADAIAVNAGVADPALMFRFHKITAKIAKRFSPQVANAWLNAAGRFQGS</sequence>
<protein>
    <submittedName>
        <fullName evidence="1">Uncharacterized protein</fullName>
    </submittedName>
</protein>
<feature type="non-terminal residue" evidence="1">
    <location>
        <position position="52"/>
    </location>
</feature>
<dbReference type="AlphaFoldDB" id="A0A0F8XPH2"/>
<gene>
    <name evidence="1" type="ORF">LCGC14_2919150</name>
</gene>
<dbReference type="EMBL" id="LAZR01057964">
    <property type="protein sequence ID" value="KKK70922.1"/>
    <property type="molecule type" value="Genomic_DNA"/>
</dbReference>
<organism evidence="1">
    <name type="scientific">marine sediment metagenome</name>
    <dbReference type="NCBI Taxonomy" id="412755"/>
    <lineage>
        <taxon>unclassified sequences</taxon>
        <taxon>metagenomes</taxon>
        <taxon>ecological metagenomes</taxon>
    </lineage>
</organism>
<proteinExistence type="predicted"/>
<comment type="caution">
    <text evidence="1">The sequence shown here is derived from an EMBL/GenBank/DDBJ whole genome shotgun (WGS) entry which is preliminary data.</text>
</comment>
<name>A0A0F8XPH2_9ZZZZ</name>
<accession>A0A0F8XPH2</accession>
<evidence type="ECO:0000313" key="1">
    <source>
        <dbReference type="EMBL" id="KKK70922.1"/>
    </source>
</evidence>